<dbReference type="InterPro" id="IPR012610">
    <property type="entry name" value="SASP_SspH"/>
</dbReference>
<comment type="caution">
    <text evidence="4">The sequence shown here is derived from an EMBL/GenBank/DDBJ whole genome shotgun (WGS) entry which is preliminary data.</text>
</comment>
<dbReference type="NCBIfam" id="TIGR02861">
    <property type="entry name" value="SASP_H"/>
    <property type="match status" value="1"/>
</dbReference>
<gene>
    <name evidence="4" type="ORF">IC620_01045</name>
</gene>
<dbReference type="EMBL" id="JACXAH010000002">
    <property type="protein sequence ID" value="MBD1370948.1"/>
    <property type="molecule type" value="Genomic_DNA"/>
</dbReference>
<keyword evidence="3" id="KW-0749">Sporulation</keyword>
<dbReference type="AlphaFoldDB" id="A0A926RSY4"/>
<comment type="subcellular location">
    <subcellularLocation>
        <location evidence="1">Spore core</location>
    </subcellularLocation>
</comment>
<evidence type="ECO:0000256" key="3">
    <source>
        <dbReference type="ARBA" id="ARBA00022969"/>
    </source>
</evidence>
<keyword evidence="5" id="KW-1185">Reference proteome</keyword>
<evidence type="ECO:0000256" key="1">
    <source>
        <dbReference type="ARBA" id="ARBA00004288"/>
    </source>
</evidence>
<evidence type="ECO:0000313" key="4">
    <source>
        <dbReference type="EMBL" id="MBD1370948.1"/>
    </source>
</evidence>
<organism evidence="4 5">
    <name type="scientific">Polycladospora coralii</name>
    <dbReference type="NCBI Taxonomy" id="2771432"/>
    <lineage>
        <taxon>Bacteria</taxon>
        <taxon>Bacillati</taxon>
        <taxon>Bacillota</taxon>
        <taxon>Bacilli</taxon>
        <taxon>Bacillales</taxon>
        <taxon>Thermoactinomycetaceae</taxon>
        <taxon>Polycladospora</taxon>
    </lineage>
</organism>
<dbReference type="RefSeq" id="WP_191139149.1">
    <property type="nucleotide sequence ID" value="NZ_JACXAG020000002.1"/>
</dbReference>
<dbReference type="Proteomes" id="UP000661691">
    <property type="component" value="Unassembled WGS sequence"/>
</dbReference>
<sequence length="59" mass="6940">MDSERLKEILREKKKIEVHFHGTPVWIKKFDSCSQTALVHSILNPVHQMQVKVDDLKEV</sequence>
<evidence type="ECO:0000313" key="5">
    <source>
        <dbReference type="Proteomes" id="UP000661691"/>
    </source>
</evidence>
<dbReference type="GO" id="GO:0030435">
    <property type="term" value="P:sporulation resulting in formation of a cellular spore"/>
    <property type="evidence" value="ECO:0007669"/>
    <property type="project" value="UniProtKB-KW"/>
</dbReference>
<reference evidence="4" key="1">
    <citation type="submission" date="2020-09" db="EMBL/GenBank/DDBJ databases">
        <title>A novel bacterium of genus Hazenella, isolated from South China Sea.</title>
        <authorList>
            <person name="Huang H."/>
            <person name="Mo K."/>
            <person name="Hu Y."/>
        </authorList>
    </citation>
    <scope>NUCLEOTIDE SEQUENCE</scope>
    <source>
        <strain evidence="4">IB182357</strain>
    </source>
</reference>
<accession>A0A926RSY4</accession>
<comment type="similarity">
    <text evidence="2">Belongs to the SspH family.</text>
</comment>
<protein>
    <submittedName>
        <fullName evidence="4">H-type small acid-soluble spore protein</fullName>
    </submittedName>
</protein>
<dbReference type="Pfam" id="PF08141">
    <property type="entry name" value="SspH"/>
    <property type="match status" value="1"/>
</dbReference>
<proteinExistence type="inferred from homology"/>
<dbReference type="GO" id="GO:0042601">
    <property type="term" value="C:endospore-forming forespore"/>
    <property type="evidence" value="ECO:0007669"/>
    <property type="project" value="InterPro"/>
</dbReference>
<dbReference type="GO" id="GO:0030436">
    <property type="term" value="P:asexual sporulation"/>
    <property type="evidence" value="ECO:0007669"/>
    <property type="project" value="InterPro"/>
</dbReference>
<name>A0A926RSY4_9BACL</name>
<evidence type="ECO:0000256" key="2">
    <source>
        <dbReference type="ARBA" id="ARBA00006573"/>
    </source>
</evidence>